<organism evidence="2 3">
    <name type="scientific">Ensete ventricosum</name>
    <name type="common">Abyssinian banana</name>
    <name type="synonym">Musa ensete</name>
    <dbReference type="NCBI Taxonomy" id="4639"/>
    <lineage>
        <taxon>Eukaryota</taxon>
        <taxon>Viridiplantae</taxon>
        <taxon>Streptophyta</taxon>
        <taxon>Embryophyta</taxon>
        <taxon>Tracheophyta</taxon>
        <taxon>Spermatophyta</taxon>
        <taxon>Magnoliopsida</taxon>
        <taxon>Liliopsida</taxon>
        <taxon>Zingiberales</taxon>
        <taxon>Musaceae</taxon>
        <taxon>Ensete</taxon>
    </lineage>
</organism>
<protein>
    <submittedName>
        <fullName evidence="2">Uncharacterized protein</fullName>
    </submittedName>
</protein>
<evidence type="ECO:0000313" key="3">
    <source>
        <dbReference type="Proteomes" id="UP000287651"/>
    </source>
</evidence>
<dbReference type="AlphaFoldDB" id="A0A426Z1U0"/>
<feature type="chain" id="PRO_5019043607" evidence="1">
    <location>
        <begin position="24"/>
        <end position="62"/>
    </location>
</feature>
<feature type="signal peptide" evidence="1">
    <location>
        <begin position="1"/>
        <end position="23"/>
    </location>
</feature>
<dbReference type="Proteomes" id="UP000287651">
    <property type="component" value="Unassembled WGS sequence"/>
</dbReference>
<dbReference type="EMBL" id="AMZH03008933">
    <property type="protein sequence ID" value="RRT57933.1"/>
    <property type="molecule type" value="Genomic_DNA"/>
</dbReference>
<proteinExistence type="predicted"/>
<evidence type="ECO:0000256" key="1">
    <source>
        <dbReference type="SAM" id="SignalP"/>
    </source>
</evidence>
<evidence type="ECO:0000313" key="2">
    <source>
        <dbReference type="EMBL" id="RRT57933.1"/>
    </source>
</evidence>
<reference evidence="2 3" key="1">
    <citation type="journal article" date="2014" name="Agronomy (Basel)">
        <title>A Draft Genome Sequence for Ensete ventricosum, the Drought-Tolerant Tree Against Hunger.</title>
        <authorList>
            <person name="Harrison J."/>
            <person name="Moore K.A."/>
            <person name="Paszkiewicz K."/>
            <person name="Jones T."/>
            <person name="Grant M."/>
            <person name="Ambacheew D."/>
            <person name="Muzemil S."/>
            <person name="Studholme D.J."/>
        </authorList>
    </citation>
    <scope>NUCLEOTIDE SEQUENCE [LARGE SCALE GENOMIC DNA]</scope>
</reference>
<name>A0A426Z1U0_ENSVE</name>
<sequence>MKNPWNNMILLLLLQELMFLTSSKESFVPSLHVPSSTLTPFMRLRHFTKFHLSCSALRFVLS</sequence>
<comment type="caution">
    <text evidence="2">The sequence shown here is derived from an EMBL/GenBank/DDBJ whole genome shotgun (WGS) entry which is preliminary data.</text>
</comment>
<gene>
    <name evidence="2" type="ORF">B296_00020409</name>
</gene>
<keyword evidence="1" id="KW-0732">Signal</keyword>
<accession>A0A426Z1U0</accession>